<evidence type="ECO:0000313" key="1">
    <source>
        <dbReference type="EMBL" id="KZP08973.1"/>
    </source>
</evidence>
<evidence type="ECO:0000313" key="2">
    <source>
        <dbReference type="Proteomes" id="UP000076532"/>
    </source>
</evidence>
<dbReference type="AlphaFoldDB" id="A0A165XWR1"/>
<proteinExistence type="predicted"/>
<protein>
    <submittedName>
        <fullName evidence="1">Uncharacterized protein</fullName>
    </submittedName>
</protein>
<reference evidence="1 2" key="1">
    <citation type="journal article" date="2016" name="Mol. Biol. Evol.">
        <title>Comparative Genomics of Early-Diverging Mushroom-Forming Fungi Provides Insights into the Origins of Lignocellulose Decay Capabilities.</title>
        <authorList>
            <person name="Nagy L.G."/>
            <person name="Riley R."/>
            <person name="Tritt A."/>
            <person name="Adam C."/>
            <person name="Daum C."/>
            <person name="Floudas D."/>
            <person name="Sun H."/>
            <person name="Yadav J.S."/>
            <person name="Pangilinan J."/>
            <person name="Larsson K.H."/>
            <person name="Matsuura K."/>
            <person name="Barry K."/>
            <person name="Labutti K."/>
            <person name="Kuo R."/>
            <person name="Ohm R.A."/>
            <person name="Bhattacharya S.S."/>
            <person name="Shirouzu T."/>
            <person name="Yoshinaga Y."/>
            <person name="Martin F.M."/>
            <person name="Grigoriev I.V."/>
            <person name="Hibbett D.S."/>
        </authorList>
    </citation>
    <scope>NUCLEOTIDE SEQUENCE [LARGE SCALE GENOMIC DNA]</scope>
    <source>
        <strain evidence="1 2">CBS 109695</strain>
    </source>
</reference>
<name>A0A165XWR1_9AGAM</name>
<organism evidence="1 2">
    <name type="scientific">Athelia psychrophila</name>
    <dbReference type="NCBI Taxonomy" id="1759441"/>
    <lineage>
        <taxon>Eukaryota</taxon>
        <taxon>Fungi</taxon>
        <taxon>Dikarya</taxon>
        <taxon>Basidiomycota</taxon>
        <taxon>Agaricomycotina</taxon>
        <taxon>Agaricomycetes</taxon>
        <taxon>Agaricomycetidae</taxon>
        <taxon>Atheliales</taxon>
        <taxon>Atheliaceae</taxon>
        <taxon>Athelia</taxon>
    </lineage>
</organism>
<dbReference type="Proteomes" id="UP000076532">
    <property type="component" value="Unassembled WGS sequence"/>
</dbReference>
<accession>A0A165XWR1</accession>
<gene>
    <name evidence="1" type="ORF">FIBSPDRAFT_964324</name>
</gene>
<sequence>MATKNRKDKARKHAVEDAAVDDAVVNIAPEKQKRVMGIKHKSASLVWHFFALWRSSPTIAEYAHSVGTNAYSLQRMPPVRRREEGVGYIFEMLA</sequence>
<dbReference type="EMBL" id="KV417710">
    <property type="protein sequence ID" value="KZP08973.1"/>
    <property type="molecule type" value="Genomic_DNA"/>
</dbReference>
<keyword evidence="2" id="KW-1185">Reference proteome</keyword>